<feature type="compositionally biased region" description="Basic residues" evidence="1">
    <location>
        <begin position="257"/>
        <end position="299"/>
    </location>
</feature>
<dbReference type="AlphaFoldDB" id="A0A813WEZ7"/>
<comment type="caution">
    <text evidence="2">The sequence shown here is derived from an EMBL/GenBank/DDBJ whole genome shotgun (WGS) entry which is preliminary data.</text>
</comment>
<sequence length="299" mass="35757">MEIYNQSRAKRNKYKFQNCYNRILIYNSEQNEIEKNEICCLSNEVVNFDTNTIETINIPITRADSIESTTENNELQMREKVFLISPEVSESKLIGKTNSEIIILDDDSSGLDAQKLNEQSNEPCKNDPIEKVNCLKIENKEKKETYLDDPIQDIKTRESSASSTKVRIDKSQIKIKRKRSRTRSASRSRSRRSRTRSRSRSWNRRRSRSTSRHRDYYKSYANSRYNEYYDYYSYYSYYYPDYYGYDDSDYSRDGVKYKSKTRSKSKSRTKSRSRSRSRSKRSNRRSRSRSMSRTKNFRS</sequence>
<organism evidence="2 3">
    <name type="scientific">Brachionus calyciflorus</name>
    <dbReference type="NCBI Taxonomy" id="104777"/>
    <lineage>
        <taxon>Eukaryota</taxon>
        <taxon>Metazoa</taxon>
        <taxon>Spiralia</taxon>
        <taxon>Gnathifera</taxon>
        <taxon>Rotifera</taxon>
        <taxon>Eurotatoria</taxon>
        <taxon>Monogononta</taxon>
        <taxon>Pseudotrocha</taxon>
        <taxon>Ploima</taxon>
        <taxon>Brachionidae</taxon>
        <taxon>Brachionus</taxon>
    </lineage>
</organism>
<dbReference type="EMBL" id="CAJNOC010001265">
    <property type="protein sequence ID" value="CAF0849800.1"/>
    <property type="molecule type" value="Genomic_DNA"/>
</dbReference>
<proteinExistence type="predicted"/>
<feature type="region of interest" description="Disordered" evidence="1">
    <location>
        <begin position="156"/>
        <end position="213"/>
    </location>
</feature>
<accession>A0A813WEZ7</accession>
<keyword evidence="3" id="KW-1185">Reference proteome</keyword>
<feature type="compositionally biased region" description="Basic residues" evidence="1">
    <location>
        <begin position="173"/>
        <end position="211"/>
    </location>
</feature>
<feature type="region of interest" description="Disordered" evidence="1">
    <location>
        <begin position="252"/>
        <end position="299"/>
    </location>
</feature>
<evidence type="ECO:0000256" key="1">
    <source>
        <dbReference type="SAM" id="MobiDB-lite"/>
    </source>
</evidence>
<reference evidence="2" key="1">
    <citation type="submission" date="2021-02" db="EMBL/GenBank/DDBJ databases">
        <authorList>
            <person name="Nowell W R."/>
        </authorList>
    </citation>
    <scope>NUCLEOTIDE SEQUENCE</scope>
    <source>
        <strain evidence="2">Ploen Becks lab</strain>
    </source>
</reference>
<gene>
    <name evidence="2" type="ORF">OXX778_LOCUS8889</name>
</gene>
<protein>
    <submittedName>
        <fullName evidence="2">Uncharacterized protein</fullName>
    </submittedName>
</protein>
<evidence type="ECO:0000313" key="2">
    <source>
        <dbReference type="EMBL" id="CAF0849800.1"/>
    </source>
</evidence>
<dbReference type="Proteomes" id="UP000663879">
    <property type="component" value="Unassembled WGS sequence"/>
</dbReference>
<evidence type="ECO:0000313" key="3">
    <source>
        <dbReference type="Proteomes" id="UP000663879"/>
    </source>
</evidence>
<name>A0A813WEZ7_9BILA</name>